<evidence type="ECO:0000313" key="2">
    <source>
        <dbReference type="Proteomes" id="UP000007875"/>
    </source>
</evidence>
<dbReference type="InParanoid" id="H2YC41"/>
<keyword evidence="2" id="KW-1185">Reference proteome</keyword>
<proteinExistence type="predicted"/>
<evidence type="ECO:0000313" key="1">
    <source>
        <dbReference type="Ensembl" id="ENSCSAVP00000002889.1"/>
    </source>
</evidence>
<reference evidence="2" key="1">
    <citation type="submission" date="2003-08" db="EMBL/GenBank/DDBJ databases">
        <authorList>
            <person name="Birren B."/>
            <person name="Nusbaum C."/>
            <person name="Abebe A."/>
            <person name="Abouelleil A."/>
            <person name="Adekoya E."/>
            <person name="Ait-zahra M."/>
            <person name="Allen N."/>
            <person name="Allen T."/>
            <person name="An P."/>
            <person name="Anderson M."/>
            <person name="Anderson S."/>
            <person name="Arachchi H."/>
            <person name="Armbruster J."/>
            <person name="Bachantsang P."/>
            <person name="Baldwin J."/>
            <person name="Barry A."/>
            <person name="Bayul T."/>
            <person name="Blitshsteyn B."/>
            <person name="Bloom T."/>
            <person name="Blye J."/>
            <person name="Boguslavskiy L."/>
            <person name="Borowsky M."/>
            <person name="Boukhgalter B."/>
            <person name="Brunache A."/>
            <person name="Butler J."/>
            <person name="Calixte N."/>
            <person name="Calvo S."/>
            <person name="Camarata J."/>
            <person name="Campo K."/>
            <person name="Chang J."/>
            <person name="Cheshatsang Y."/>
            <person name="Citroen M."/>
            <person name="Collymore A."/>
            <person name="Considine T."/>
            <person name="Cook A."/>
            <person name="Cooke P."/>
            <person name="Corum B."/>
            <person name="Cuomo C."/>
            <person name="David R."/>
            <person name="Dawoe T."/>
            <person name="Degray S."/>
            <person name="Dodge S."/>
            <person name="Dooley K."/>
            <person name="Dorje P."/>
            <person name="Dorjee K."/>
            <person name="Dorris L."/>
            <person name="Duffey N."/>
            <person name="Dupes A."/>
            <person name="Elkins T."/>
            <person name="Engels R."/>
            <person name="Erickson J."/>
            <person name="Farina A."/>
            <person name="Faro S."/>
            <person name="Ferreira P."/>
            <person name="Fischer H."/>
            <person name="Fitzgerald M."/>
            <person name="Foley K."/>
            <person name="Gage D."/>
            <person name="Galagan J."/>
            <person name="Gearin G."/>
            <person name="Gnerre S."/>
            <person name="Gnirke A."/>
            <person name="Goyette A."/>
            <person name="Graham J."/>
            <person name="Grandbois E."/>
            <person name="Gyaltsen K."/>
            <person name="Hafez N."/>
            <person name="Hagopian D."/>
            <person name="Hagos B."/>
            <person name="Hall J."/>
            <person name="Hatcher B."/>
            <person name="Heller A."/>
            <person name="Higgins H."/>
            <person name="Honan T."/>
            <person name="Horn A."/>
            <person name="Houde N."/>
            <person name="Hughes L."/>
            <person name="Hulme W."/>
            <person name="Husby E."/>
            <person name="Iliev I."/>
            <person name="Jaffe D."/>
            <person name="Jones C."/>
            <person name="Kamal M."/>
            <person name="Kamat A."/>
            <person name="Kamvysselis M."/>
            <person name="Karlsson E."/>
            <person name="Kells C."/>
            <person name="Kieu A."/>
            <person name="Kisner P."/>
            <person name="Kodira C."/>
            <person name="Kulbokas E."/>
            <person name="Labutti K."/>
            <person name="Lama D."/>
            <person name="Landers T."/>
            <person name="Leger J."/>
            <person name="Levine S."/>
            <person name="Lewis D."/>
            <person name="Lewis T."/>
            <person name="Lindblad-toh K."/>
            <person name="Liu X."/>
            <person name="Lokyitsang T."/>
            <person name="Lokyitsang Y."/>
            <person name="Lucien O."/>
            <person name="Lui A."/>
            <person name="Ma L.J."/>
            <person name="Mabbitt R."/>
            <person name="Macdonald J."/>
            <person name="Maclean C."/>
            <person name="Major J."/>
            <person name="Manning J."/>
            <person name="Marabella R."/>
            <person name="Maru K."/>
            <person name="Matthews C."/>
            <person name="Mauceli E."/>
            <person name="Mccarthy M."/>
            <person name="Mcdonough S."/>
            <person name="Mcghee T."/>
            <person name="Meldrim J."/>
            <person name="Meneus L."/>
            <person name="Mesirov J."/>
            <person name="Mihalev A."/>
            <person name="Mihova T."/>
            <person name="Mikkelsen T."/>
            <person name="Mlenga V."/>
            <person name="Moru K."/>
            <person name="Mozes J."/>
            <person name="Mulrain L."/>
            <person name="Munson G."/>
            <person name="Naylor J."/>
            <person name="Newes C."/>
            <person name="Nguyen C."/>
            <person name="Nguyen N."/>
            <person name="Nguyen T."/>
            <person name="Nicol R."/>
            <person name="Nielsen C."/>
            <person name="Nizzari M."/>
            <person name="Norbu C."/>
            <person name="Norbu N."/>
            <person name="O'donnell P."/>
            <person name="Okoawo O."/>
            <person name="O'leary S."/>
            <person name="Omotosho B."/>
            <person name="O'neill K."/>
            <person name="Osman S."/>
            <person name="Parker S."/>
            <person name="Perrin D."/>
            <person name="Phunkhang P."/>
            <person name="Piqani B."/>
            <person name="Purcell S."/>
            <person name="Rachupka T."/>
            <person name="Ramasamy U."/>
            <person name="Rameau R."/>
            <person name="Ray V."/>
            <person name="Raymond C."/>
            <person name="Retta R."/>
            <person name="Richardson S."/>
            <person name="Rise C."/>
            <person name="Rodriguez J."/>
            <person name="Rogers J."/>
            <person name="Rogov P."/>
            <person name="Rutman M."/>
            <person name="Schupbach R."/>
            <person name="Seaman C."/>
            <person name="Settipalli S."/>
            <person name="Sharpe T."/>
            <person name="Sheridan J."/>
            <person name="Sherpa N."/>
            <person name="Shi J."/>
            <person name="Smirnov S."/>
            <person name="Smith C."/>
            <person name="Sougnez C."/>
            <person name="Spencer B."/>
            <person name="Stalker J."/>
            <person name="Stange-thomann N."/>
            <person name="Stavropoulos S."/>
            <person name="Stetson K."/>
            <person name="Stone C."/>
            <person name="Stone S."/>
            <person name="Stubbs M."/>
            <person name="Talamas J."/>
            <person name="Tchuinga P."/>
            <person name="Tenzing P."/>
            <person name="Tesfaye S."/>
            <person name="Theodore J."/>
            <person name="Thoulutsang Y."/>
            <person name="Topham K."/>
            <person name="Towey S."/>
            <person name="Tsamla T."/>
            <person name="Tsomo N."/>
            <person name="Vallee D."/>
            <person name="Vassiliev H."/>
            <person name="Venkataraman V."/>
            <person name="Vinson J."/>
            <person name="Vo A."/>
            <person name="Wade C."/>
            <person name="Wang S."/>
            <person name="Wangchuk T."/>
            <person name="Wangdi T."/>
            <person name="Whittaker C."/>
            <person name="Wilkinson J."/>
            <person name="Wu Y."/>
            <person name="Wyman D."/>
            <person name="Yadav S."/>
            <person name="Yang S."/>
            <person name="Yang X."/>
            <person name="Yeager S."/>
            <person name="Yee E."/>
            <person name="Young G."/>
            <person name="Zainoun J."/>
            <person name="Zembeck L."/>
            <person name="Zimmer A."/>
            <person name="Zody M."/>
            <person name="Lander E."/>
        </authorList>
    </citation>
    <scope>NUCLEOTIDE SEQUENCE [LARGE SCALE GENOMIC DNA]</scope>
</reference>
<sequence>RSKILYHARIQGLFVVLTGLGETRITEKATSGQLSRSGAVAAKRPVGHWSCNGTAAREPIIASAIKALTTSWCSTADLPASNTRARNATVAENTRSSGALGGSALNARITICARPATWQIIMTKIIAFGDTR</sequence>
<organism evidence="1 2">
    <name type="scientific">Ciona savignyi</name>
    <name type="common">Pacific transparent sea squirt</name>
    <dbReference type="NCBI Taxonomy" id="51511"/>
    <lineage>
        <taxon>Eukaryota</taxon>
        <taxon>Metazoa</taxon>
        <taxon>Chordata</taxon>
        <taxon>Tunicata</taxon>
        <taxon>Ascidiacea</taxon>
        <taxon>Phlebobranchia</taxon>
        <taxon>Cionidae</taxon>
        <taxon>Ciona</taxon>
    </lineage>
</organism>
<dbReference type="HOGENOM" id="CLU_1921792_0_0_1"/>
<dbReference type="AlphaFoldDB" id="H2YC41"/>
<reference evidence="1" key="2">
    <citation type="submission" date="2025-08" db="UniProtKB">
        <authorList>
            <consortium name="Ensembl"/>
        </authorList>
    </citation>
    <scope>IDENTIFICATION</scope>
</reference>
<name>H2YC41_CIOSA</name>
<reference evidence="1" key="3">
    <citation type="submission" date="2025-09" db="UniProtKB">
        <authorList>
            <consortium name="Ensembl"/>
        </authorList>
    </citation>
    <scope>IDENTIFICATION</scope>
</reference>
<dbReference type="Proteomes" id="UP000007875">
    <property type="component" value="Unassembled WGS sequence"/>
</dbReference>
<dbReference type="Ensembl" id="ENSCSAVT00000002933.1">
    <property type="protein sequence ID" value="ENSCSAVP00000002889.1"/>
    <property type="gene ID" value="ENSCSAVG00000001724.1"/>
</dbReference>
<accession>H2YC41</accession>
<protein>
    <submittedName>
        <fullName evidence="1">Uncharacterized protein</fullName>
    </submittedName>
</protein>